<protein>
    <submittedName>
        <fullName evidence="2">Uncharacterized protein</fullName>
    </submittedName>
</protein>
<dbReference type="AlphaFoldDB" id="A0A167V2D7"/>
<proteinExistence type="predicted"/>
<comment type="caution">
    <text evidence="2">The sequence shown here is derived from an EMBL/GenBank/DDBJ whole genome shotgun (WGS) entry which is preliminary data.</text>
</comment>
<keyword evidence="3" id="KW-1185">Reference proteome</keyword>
<feature type="compositionally biased region" description="Basic and acidic residues" evidence="1">
    <location>
        <begin position="19"/>
        <end position="37"/>
    </location>
</feature>
<name>A0A167V2D7_CORFA</name>
<evidence type="ECO:0000313" key="2">
    <source>
        <dbReference type="EMBL" id="OAA62155.1"/>
    </source>
</evidence>
<accession>A0A167V2D7</accession>
<evidence type="ECO:0000256" key="1">
    <source>
        <dbReference type="SAM" id="MobiDB-lite"/>
    </source>
</evidence>
<dbReference type="RefSeq" id="XP_018703905.1">
    <property type="nucleotide sequence ID" value="XM_018848769.1"/>
</dbReference>
<evidence type="ECO:0000313" key="3">
    <source>
        <dbReference type="Proteomes" id="UP000076744"/>
    </source>
</evidence>
<dbReference type="GeneID" id="30021456"/>
<sequence>MTSTPGIFPSEEGDDDNLEVERKTAPGESQKKGRVITENDLNTPGAKKRGYPLDKAGWRIYSLIYLPAAH</sequence>
<reference evidence="2 3" key="1">
    <citation type="journal article" date="2016" name="Genome Biol. Evol.">
        <title>Divergent and convergent evolution of fungal pathogenicity.</title>
        <authorList>
            <person name="Shang Y."/>
            <person name="Xiao G."/>
            <person name="Zheng P."/>
            <person name="Cen K."/>
            <person name="Zhan S."/>
            <person name="Wang C."/>
        </authorList>
    </citation>
    <scope>NUCLEOTIDE SEQUENCE [LARGE SCALE GENOMIC DNA]</scope>
    <source>
        <strain evidence="2 3">ARSEF 2679</strain>
    </source>
</reference>
<dbReference type="EMBL" id="AZHB01000012">
    <property type="protein sequence ID" value="OAA62155.1"/>
    <property type="molecule type" value="Genomic_DNA"/>
</dbReference>
<feature type="region of interest" description="Disordered" evidence="1">
    <location>
        <begin position="1"/>
        <end position="48"/>
    </location>
</feature>
<gene>
    <name evidence="2" type="ORF">ISF_05164</name>
</gene>
<dbReference type="Proteomes" id="UP000076744">
    <property type="component" value="Unassembled WGS sequence"/>
</dbReference>
<organism evidence="2 3">
    <name type="scientific">Cordyceps fumosorosea (strain ARSEF 2679)</name>
    <name type="common">Isaria fumosorosea</name>
    <dbReference type="NCBI Taxonomy" id="1081104"/>
    <lineage>
        <taxon>Eukaryota</taxon>
        <taxon>Fungi</taxon>
        <taxon>Dikarya</taxon>
        <taxon>Ascomycota</taxon>
        <taxon>Pezizomycotina</taxon>
        <taxon>Sordariomycetes</taxon>
        <taxon>Hypocreomycetidae</taxon>
        <taxon>Hypocreales</taxon>
        <taxon>Cordycipitaceae</taxon>
        <taxon>Cordyceps</taxon>
    </lineage>
</organism>